<accession>A0A4R8PUM5</accession>
<evidence type="ECO:0000256" key="8">
    <source>
        <dbReference type="ARBA" id="ARBA00023008"/>
    </source>
</evidence>
<dbReference type="InterPro" id="IPR049892">
    <property type="entry name" value="AA9"/>
</dbReference>
<dbReference type="Pfam" id="PF03443">
    <property type="entry name" value="AA9"/>
    <property type="match status" value="1"/>
</dbReference>
<keyword evidence="11" id="KW-0119">Carbohydrate metabolism</keyword>
<protein>
    <recommendedName>
        <fullName evidence="15">lytic cellulose monooxygenase (C4-dehydrogenating)</fullName>
        <ecNumber evidence="15">1.14.99.56</ecNumber>
    </recommendedName>
</protein>
<evidence type="ECO:0000256" key="14">
    <source>
        <dbReference type="ARBA" id="ARBA00045077"/>
    </source>
</evidence>
<comment type="catalytic activity">
    <reaction evidence="14">
        <text>[(1-&gt;4)-beta-D-glucosyl]n+m + reduced acceptor + O2 = 4-dehydro-beta-D-glucosyl-[(1-&gt;4)-beta-D-glucosyl]n-1 + [(1-&gt;4)-beta-D-glucosyl]m + acceptor + H2O.</text>
        <dbReference type="EC" id="1.14.99.56"/>
    </reaction>
</comment>
<keyword evidence="5" id="KW-0732">Signal</keyword>
<evidence type="ECO:0000256" key="11">
    <source>
        <dbReference type="ARBA" id="ARBA00023277"/>
    </source>
</evidence>
<keyword evidence="3" id="KW-0964">Secreted</keyword>
<dbReference type="GO" id="GO:0046872">
    <property type="term" value="F:metal ion binding"/>
    <property type="evidence" value="ECO:0007669"/>
    <property type="project" value="UniProtKB-KW"/>
</dbReference>
<keyword evidence="4" id="KW-0479">Metal-binding</keyword>
<dbReference type="GO" id="GO:0030245">
    <property type="term" value="P:cellulose catabolic process"/>
    <property type="evidence" value="ECO:0007669"/>
    <property type="project" value="UniProtKB-KW"/>
</dbReference>
<dbReference type="PANTHER" id="PTHR33353:SF10">
    <property type="entry name" value="ENDO-BETA-1,4-GLUCANASE D"/>
    <property type="match status" value="1"/>
</dbReference>
<keyword evidence="7" id="KW-0560">Oxidoreductase</keyword>
<evidence type="ECO:0000256" key="7">
    <source>
        <dbReference type="ARBA" id="ARBA00023002"/>
    </source>
</evidence>
<name>A0A4R8PUM5_9PEZI</name>
<dbReference type="EMBL" id="QAPG01000249">
    <property type="protein sequence ID" value="TDZ29492.1"/>
    <property type="molecule type" value="Genomic_DNA"/>
</dbReference>
<gene>
    <name evidence="17" type="primary">eglD-12</name>
    <name evidence="17" type="ORF">C8035_v005629</name>
</gene>
<evidence type="ECO:0000256" key="10">
    <source>
        <dbReference type="ARBA" id="ARBA00023157"/>
    </source>
</evidence>
<keyword evidence="6" id="KW-0136">Cellulose degradation</keyword>
<evidence type="ECO:0000313" key="17">
    <source>
        <dbReference type="EMBL" id="TDZ29492.1"/>
    </source>
</evidence>
<dbReference type="CDD" id="cd21175">
    <property type="entry name" value="LPMO_AA9"/>
    <property type="match status" value="1"/>
</dbReference>
<dbReference type="EC" id="1.14.99.56" evidence="15"/>
<dbReference type="GO" id="GO:0005576">
    <property type="term" value="C:extracellular region"/>
    <property type="evidence" value="ECO:0007669"/>
    <property type="project" value="UniProtKB-SubCell"/>
</dbReference>
<organism evidence="17 18">
    <name type="scientific">Colletotrichum spinosum</name>
    <dbReference type="NCBI Taxonomy" id="1347390"/>
    <lineage>
        <taxon>Eukaryota</taxon>
        <taxon>Fungi</taxon>
        <taxon>Dikarya</taxon>
        <taxon>Ascomycota</taxon>
        <taxon>Pezizomycotina</taxon>
        <taxon>Sordariomycetes</taxon>
        <taxon>Hypocreomycetidae</taxon>
        <taxon>Glomerellales</taxon>
        <taxon>Glomerellaceae</taxon>
        <taxon>Colletotrichum</taxon>
        <taxon>Colletotrichum orbiculare species complex</taxon>
    </lineage>
</organism>
<evidence type="ECO:0000256" key="2">
    <source>
        <dbReference type="ARBA" id="ARBA00004613"/>
    </source>
</evidence>
<evidence type="ECO:0000256" key="13">
    <source>
        <dbReference type="ARBA" id="ARBA00044502"/>
    </source>
</evidence>
<sequence length="386" mass="41375">MTLDWEYVRKTTNFQSNGPVTDVNSQQITCYQLAPGGQGAKVLDVAAGSTIGYNVKSSVSHPGPVNFYMAKAPSGTSIANFEGSGKVWFKIYNDGPTVTSGGLIWPTSGKTTINVQIPKCLEDGEYFLRVEHIALHSASSIGGAQLYISCAQLRVSGGTATYRPNLVSFPGAYSPNDPGLVVNIYYPVPTNYKTPGGAFEFFAFPAYFHNVTATNLCLANLKALSGTWPPIRIGGTTQDRASFDANLLSEVVYSVETPVDAPKALKFAAAKAAVQSIGNLYAIELGNEPEYWAKTQPIASDAWDPVIDAASQNEWAIIVGNAIDKKDIVQAGNSNSLPPRWGAQELIASGNITAREFVRTYSHHNYPGGNVSSLMSHSNTVNNVHL</sequence>
<dbReference type="PANTHER" id="PTHR33353">
    <property type="entry name" value="PUTATIVE (AFU_ORTHOLOGUE AFUA_1G12560)-RELATED"/>
    <property type="match status" value="1"/>
</dbReference>
<keyword evidence="12" id="KW-0624">Polysaccharide degradation</keyword>
<feature type="domain" description="Auxiliary Activity family 9 catalytic" evidence="16">
    <location>
        <begin position="5"/>
        <end position="192"/>
    </location>
</feature>
<reference evidence="17 18" key="1">
    <citation type="submission" date="2018-11" db="EMBL/GenBank/DDBJ databases">
        <title>Genome sequence and assembly of Colletotrichum spinosum.</title>
        <authorList>
            <person name="Gan P."/>
            <person name="Shirasu K."/>
        </authorList>
    </citation>
    <scope>NUCLEOTIDE SEQUENCE [LARGE SCALE GENOMIC DNA]</scope>
    <source>
        <strain evidence="17 18">CBS 515.97</strain>
    </source>
</reference>
<comment type="subcellular location">
    <subcellularLocation>
        <location evidence="2">Secreted</location>
    </subcellularLocation>
</comment>
<dbReference type="Proteomes" id="UP000295083">
    <property type="component" value="Unassembled WGS sequence"/>
</dbReference>
<evidence type="ECO:0000256" key="4">
    <source>
        <dbReference type="ARBA" id="ARBA00022723"/>
    </source>
</evidence>
<evidence type="ECO:0000256" key="5">
    <source>
        <dbReference type="ARBA" id="ARBA00022729"/>
    </source>
</evidence>
<evidence type="ECO:0000256" key="12">
    <source>
        <dbReference type="ARBA" id="ARBA00023326"/>
    </source>
</evidence>
<comment type="similarity">
    <text evidence="13">Belongs to the polysaccharide monooxygenase AA9 family.</text>
</comment>
<keyword evidence="9" id="KW-0503">Monooxygenase</keyword>
<evidence type="ECO:0000256" key="15">
    <source>
        <dbReference type="ARBA" id="ARBA00047174"/>
    </source>
</evidence>
<dbReference type="Gene3D" id="2.70.50.70">
    <property type="match status" value="1"/>
</dbReference>
<evidence type="ECO:0000313" key="18">
    <source>
        <dbReference type="Proteomes" id="UP000295083"/>
    </source>
</evidence>
<keyword evidence="18" id="KW-1185">Reference proteome</keyword>
<keyword evidence="8" id="KW-0186">Copper</keyword>
<evidence type="ECO:0000256" key="1">
    <source>
        <dbReference type="ARBA" id="ARBA00001973"/>
    </source>
</evidence>
<dbReference type="AlphaFoldDB" id="A0A4R8PUM5"/>
<keyword evidence="10" id="KW-1015">Disulfide bond</keyword>
<dbReference type="InterPro" id="IPR005103">
    <property type="entry name" value="AA9_LPMO"/>
</dbReference>
<comment type="cofactor">
    <cofactor evidence="1">
        <name>Cu(2+)</name>
        <dbReference type="ChEBI" id="CHEBI:29036"/>
    </cofactor>
</comment>
<proteinExistence type="inferred from homology"/>
<evidence type="ECO:0000259" key="16">
    <source>
        <dbReference type="Pfam" id="PF03443"/>
    </source>
</evidence>
<evidence type="ECO:0000256" key="3">
    <source>
        <dbReference type="ARBA" id="ARBA00022525"/>
    </source>
</evidence>
<dbReference type="Gene3D" id="3.20.20.80">
    <property type="entry name" value="Glycosidases"/>
    <property type="match status" value="1"/>
</dbReference>
<comment type="caution">
    <text evidence="17">The sequence shown here is derived from an EMBL/GenBank/DDBJ whole genome shotgun (WGS) entry which is preliminary data.</text>
</comment>
<dbReference type="GO" id="GO:0004497">
    <property type="term" value="F:monooxygenase activity"/>
    <property type="evidence" value="ECO:0007669"/>
    <property type="project" value="UniProtKB-KW"/>
</dbReference>
<evidence type="ECO:0000256" key="6">
    <source>
        <dbReference type="ARBA" id="ARBA00023001"/>
    </source>
</evidence>
<evidence type="ECO:0000256" key="9">
    <source>
        <dbReference type="ARBA" id="ARBA00023033"/>
    </source>
</evidence>